<dbReference type="Proteomes" id="UP000290567">
    <property type="component" value="Unassembled WGS sequence"/>
</dbReference>
<dbReference type="AlphaFoldDB" id="A0A4P5P5I1"/>
<comment type="caution">
    <text evidence="2">The sequence shown here is derived from an EMBL/GenBank/DDBJ whole genome shotgun (WGS) entry which is preliminary data.</text>
</comment>
<evidence type="ECO:0000313" key="3">
    <source>
        <dbReference type="Proteomes" id="UP000290567"/>
    </source>
</evidence>
<keyword evidence="3" id="KW-1185">Reference proteome</keyword>
<proteinExistence type="predicted"/>
<keyword evidence="1" id="KW-0472">Membrane</keyword>
<evidence type="ECO:0000256" key="1">
    <source>
        <dbReference type="SAM" id="Phobius"/>
    </source>
</evidence>
<evidence type="ECO:0000313" key="2">
    <source>
        <dbReference type="EMBL" id="GCF92696.1"/>
    </source>
</evidence>
<organism evidence="2 3">
    <name type="scientific">Enterococcus florum</name>
    <dbReference type="NCBI Taxonomy" id="2480627"/>
    <lineage>
        <taxon>Bacteria</taxon>
        <taxon>Bacillati</taxon>
        <taxon>Bacillota</taxon>
        <taxon>Bacilli</taxon>
        <taxon>Lactobacillales</taxon>
        <taxon>Enterococcaceae</taxon>
        <taxon>Enterococcus</taxon>
    </lineage>
</organism>
<keyword evidence="1" id="KW-1133">Transmembrane helix</keyword>
<feature type="transmembrane region" description="Helical" evidence="1">
    <location>
        <begin position="57"/>
        <end position="86"/>
    </location>
</feature>
<sequence length="294" mass="32790">MGKELVSLFEGNNEEIETDLLVIKNNVLRFDRVSVQLSNISRVHTGEIKPNLSLPMVFVFIVSLFLFKNWTLLGFIGLAVSGFHFYKFYQEYVNKKQYLTLSLNSGQFYSILFDDKEFIEKARSAIENAFNKSTDATINIAENKIINGDNHSHNAYGDFANINSGTQKDNDINSHNSDSFNVKEDHSSTTIGDINNSAIHSSSIGSNIKQKLDANGEYDWNSIQVELKKVISSIKIDSPVKEASKEALVAAKDEDKAAFESIVKHHKKEFLSDLFANTASGLLVQVVSVILGII</sequence>
<dbReference type="InterPro" id="IPR045629">
    <property type="entry name" value="DUF6232"/>
</dbReference>
<name>A0A4P5P5I1_9ENTE</name>
<dbReference type="RefSeq" id="WP_146621198.1">
    <property type="nucleotide sequence ID" value="NZ_BJCC01000005.1"/>
</dbReference>
<accession>A0A4P5P5I1</accession>
<keyword evidence="1" id="KW-0812">Transmembrane</keyword>
<protein>
    <submittedName>
        <fullName evidence="2">Uncharacterized protein</fullName>
    </submittedName>
</protein>
<reference evidence="3" key="1">
    <citation type="submission" date="2019-02" db="EMBL/GenBank/DDBJ databases">
        <title>Draft genome sequence of Enterococcus sp. Gos25-1.</title>
        <authorList>
            <person name="Tanaka N."/>
            <person name="Shiwa Y."/>
            <person name="Fujita N."/>
        </authorList>
    </citation>
    <scope>NUCLEOTIDE SEQUENCE [LARGE SCALE GENOMIC DNA]</scope>
    <source>
        <strain evidence="3">Gos25-1</strain>
    </source>
</reference>
<dbReference type="Pfam" id="PF19744">
    <property type="entry name" value="DUF6232"/>
    <property type="match status" value="1"/>
</dbReference>
<dbReference type="OrthoDB" id="2183469at2"/>
<dbReference type="EMBL" id="BJCC01000005">
    <property type="protein sequence ID" value="GCF92696.1"/>
    <property type="molecule type" value="Genomic_DNA"/>
</dbReference>
<gene>
    <name evidence="2" type="ORF">NRIC_05870</name>
</gene>